<dbReference type="EMBL" id="GIFC01001301">
    <property type="protein sequence ID" value="MXU83384.1"/>
    <property type="molecule type" value="Transcribed_RNA"/>
</dbReference>
<name>A0A6B0U3T8_IXORI</name>
<dbReference type="AlphaFoldDB" id="A0A6B0U3T8"/>
<accession>A0A6B0U3T8</accession>
<reference evidence="1" key="1">
    <citation type="submission" date="2019-12" db="EMBL/GenBank/DDBJ databases">
        <title>An insight into the sialome of adult female Ixodes ricinus ticks feeding for 6 days.</title>
        <authorList>
            <person name="Perner J."/>
            <person name="Ribeiro J.M.C."/>
        </authorList>
    </citation>
    <scope>NUCLEOTIDE SEQUENCE</scope>
    <source>
        <strain evidence="1">Semi-engorged</strain>
        <tissue evidence="1">Salivary glands</tissue>
    </source>
</reference>
<sequence>MARSTLNRLILTSTAVKASSATVLLQNVPHLHELLGSRSTYQGYDLVPVAFTVVYVMVTVGYNRNCQSNVFKLLM</sequence>
<proteinExistence type="predicted"/>
<protein>
    <submittedName>
        <fullName evidence="1">Putative secreted protein</fullName>
    </submittedName>
</protein>
<evidence type="ECO:0000313" key="1">
    <source>
        <dbReference type="EMBL" id="MXU83384.1"/>
    </source>
</evidence>
<organism evidence="1">
    <name type="scientific">Ixodes ricinus</name>
    <name type="common">Common tick</name>
    <name type="synonym">Acarus ricinus</name>
    <dbReference type="NCBI Taxonomy" id="34613"/>
    <lineage>
        <taxon>Eukaryota</taxon>
        <taxon>Metazoa</taxon>
        <taxon>Ecdysozoa</taxon>
        <taxon>Arthropoda</taxon>
        <taxon>Chelicerata</taxon>
        <taxon>Arachnida</taxon>
        <taxon>Acari</taxon>
        <taxon>Parasitiformes</taxon>
        <taxon>Ixodida</taxon>
        <taxon>Ixodoidea</taxon>
        <taxon>Ixodidae</taxon>
        <taxon>Ixodinae</taxon>
        <taxon>Ixodes</taxon>
    </lineage>
</organism>